<dbReference type="PANTHER" id="PTHR47946">
    <property type="entry name" value="CYTOCHROME P450 78A7-RELATED"/>
    <property type="match status" value="1"/>
</dbReference>
<dbReference type="AlphaFoldDB" id="A0AAD4WC52"/>
<keyword evidence="10" id="KW-1185">Reference proteome</keyword>
<keyword evidence="5" id="KW-0560">Oxidoreductase</keyword>
<accession>A0AAD4WC52</accession>
<dbReference type="PANTHER" id="PTHR47946:SF1">
    <property type="entry name" value="CYTOCHROME P450 78A3"/>
    <property type="match status" value="1"/>
</dbReference>
<keyword evidence="7" id="KW-0503">Monooxygenase</keyword>
<evidence type="ECO:0000259" key="8">
    <source>
        <dbReference type="Pfam" id="PF22996"/>
    </source>
</evidence>
<gene>
    <name evidence="9" type="ORF">L3X38_019665</name>
</gene>
<dbReference type="InterPro" id="IPR055186">
    <property type="entry name" value="C2H2-2nd_BIRD-IDD"/>
</dbReference>
<evidence type="ECO:0000256" key="1">
    <source>
        <dbReference type="ARBA" id="ARBA00001971"/>
    </source>
</evidence>
<evidence type="ECO:0000256" key="6">
    <source>
        <dbReference type="ARBA" id="ARBA00023004"/>
    </source>
</evidence>
<comment type="cofactor">
    <cofactor evidence="1">
        <name>heme</name>
        <dbReference type="ChEBI" id="CHEBI:30413"/>
    </cofactor>
</comment>
<keyword evidence="4" id="KW-0479">Metal-binding</keyword>
<name>A0AAD4WC52_PRUDU</name>
<sequence>MVSMISARFENSFCVRDILRRASLNNMMCSIFGRKYELGSSNEEREVLRRLVDEGYDLLGKLNWSDHLPWLAGLDLQSVRSRCSKLVPEVNLFVGRILQLQVKLAFLPLATKLLLPNPPPRKNVTCLECQIQMQRRGHNLPWKLRQRSSKEVKKRVYVCPEPSCVHHDPSRALGDLTGIKKHQL</sequence>
<dbReference type="GO" id="GO:0016705">
    <property type="term" value="F:oxidoreductase activity, acting on paired donors, with incorporation or reduction of molecular oxygen"/>
    <property type="evidence" value="ECO:0007669"/>
    <property type="project" value="InterPro"/>
</dbReference>
<comment type="similarity">
    <text evidence="2">Belongs to the cytochrome P450 family.</text>
</comment>
<keyword evidence="6" id="KW-0408">Iron</keyword>
<dbReference type="InterPro" id="IPR051996">
    <property type="entry name" value="Cytochrome_P450_78A"/>
</dbReference>
<proteinExistence type="inferred from homology"/>
<dbReference type="Pfam" id="PF22996">
    <property type="entry name" value="C2H2-2nd_BIRD-IDD"/>
    <property type="match status" value="1"/>
</dbReference>
<dbReference type="InterPro" id="IPR036396">
    <property type="entry name" value="Cyt_P450_sf"/>
</dbReference>
<dbReference type="GO" id="GO:0005506">
    <property type="term" value="F:iron ion binding"/>
    <property type="evidence" value="ECO:0007669"/>
    <property type="project" value="InterPro"/>
</dbReference>
<evidence type="ECO:0000256" key="2">
    <source>
        <dbReference type="ARBA" id="ARBA00010617"/>
    </source>
</evidence>
<dbReference type="SUPFAM" id="SSF48264">
    <property type="entry name" value="Cytochrome P450"/>
    <property type="match status" value="1"/>
</dbReference>
<feature type="domain" description="BIRD-IDD transcription factor second C2H2 zinc finger" evidence="8">
    <location>
        <begin position="153"/>
        <end position="182"/>
    </location>
</feature>
<dbReference type="Proteomes" id="UP001054821">
    <property type="component" value="Chromosome 3"/>
</dbReference>
<dbReference type="GO" id="GO:0004497">
    <property type="term" value="F:monooxygenase activity"/>
    <property type="evidence" value="ECO:0007669"/>
    <property type="project" value="UniProtKB-KW"/>
</dbReference>
<protein>
    <recommendedName>
        <fullName evidence="8">BIRD-IDD transcription factor second C2H2 zinc finger domain-containing protein</fullName>
    </recommendedName>
</protein>
<reference evidence="9 10" key="1">
    <citation type="journal article" date="2022" name="G3 (Bethesda)">
        <title>Whole-genome sequence and methylome profiling of the almond [Prunus dulcis (Mill.) D.A. Webb] cultivar 'Nonpareil'.</title>
        <authorList>
            <person name="D'Amico-Willman K.M."/>
            <person name="Ouma W.Z."/>
            <person name="Meulia T."/>
            <person name="Sideli G.M."/>
            <person name="Gradziel T.M."/>
            <person name="Fresnedo-Ramirez J."/>
        </authorList>
    </citation>
    <scope>NUCLEOTIDE SEQUENCE [LARGE SCALE GENOMIC DNA]</scope>
    <source>
        <strain evidence="9">Clone GOH B32 T37-40</strain>
    </source>
</reference>
<keyword evidence="3" id="KW-0349">Heme</keyword>
<dbReference type="GO" id="GO:0020037">
    <property type="term" value="F:heme binding"/>
    <property type="evidence" value="ECO:0007669"/>
    <property type="project" value="InterPro"/>
</dbReference>
<evidence type="ECO:0000256" key="5">
    <source>
        <dbReference type="ARBA" id="ARBA00023002"/>
    </source>
</evidence>
<evidence type="ECO:0000256" key="3">
    <source>
        <dbReference type="ARBA" id="ARBA00022617"/>
    </source>
</evidence>
<comment type="caution">
    <text evidence="9">The sequence shown here is derived from an EMBL/GenBank/DDBJ whole genome shotgun (WGS) entry which is preliminary data.</text>
</comment>
<evidence type="ECO:0000256" key="4">
    <source>
        <dbReference type="ARBA" id="ARBA00022723"/>
    </source>
</evidence>
<dbReference type="EMBL" id="JAJFAZ020000003">
    <property type="protein sequence ID" value="KAI5340391.1"/>
    <property type="molecule type" value="Genomic_DNA"/>
</dbReference>
<evidence type="ECO:0000313" key="9">
    <source>
        <dbReference type="EMBL" id="KAI5340391.1"/>
    </source>
</evidence>
<evidence type="ECO:0000313" key="10">
    <source>
        <dbReference type="Proteomes" id="UP001054821"/>
    </source>
</evidence>
<evidence type="ECO:0000256" key="7">
    <source>
        <dbReference type="ARBA" id="ARBA00023033"/>
    </source>
</evidence>
<organism evidence="9 10">
    <name type="scientific">Prunus dulcis</name>
    <name type="common">Almond</name>
    <name type="synonym">Amygdalus dulcis</name>
    <dbReference type="NCBI Taxonomy" id="3755"/>
    <lineage>
        <taxon>Eukaryota</taxon>
        <taxon>Viridiplantae</taxon>
        <taxon>Streptophyta</taxon>
        <taxon>Embryophyta</taxon>
        <taxon>Tracheophyta</taxon>
        <taxon>Spermatophyta</taxon>
        <taxon>Magnoliopsida</taxon>
        <taxon>eudicotyledons</taxon>
        <taxon>Gunneridae</taxon>
        <taxon>Pentapetalae</taxon>
        <taxon>rosids</taxon>
        <taxon>fabids</taxon>
        <taxon>Rosales</taxon>
        <taxon>Rosaceae</taxon>
        <taxon>Amygdaloideae</taxon>
        <taxon>Amygdaleae</taxon>
        <taxon>Prunus</taxon>
    </lineage>
</organism>